<dbReference type="Pfam" id="PF05175">
    <property type="entry name" value="MTS"/>
    <property type="match status" value="1"/>
</dbReference>
<proteinExistence type="predicted"/>
<organism evidence="5 6">
    <name type="scientific">Halopseudomonas laoshanensis</name>
    <dbReference type="NCBI Taxonomy" id="2268758"/>
    <lineage>
        <taxon>Bacteria</taxon>
        <taxon>Pseudomonadati</taxon>
        <taxon>Pseudomonadota</taxon>
        <taxon>Gammaproteobacteria</taxon>
        <taxon>Pseudomonadales</taxon>
        <taxon>Pseudomonadaceae</taxon>
        <taxon>Halopseudomonas</taxon>
    </lineage>
</organism>
<dbReference type="InterPro" id="IPR050320">
    <property type="entry name" value="N5-glutamine_MTase"/>
</dbReference>
<sequence length="325" mass="35690">MQAAISAHDTSGAAPSERRSQALVELADKLRSYGYHFTTVTPLTHAYNNERQSGKWAQDLRDVFGWSRPFLRELVAPDDFDLMLQAGILRPWAEGWRSSIRWSSLGDLLLSHSAYPTSNTEAVFFGPDTYRFVNAVERWLTFNQPSLARAADIGCGSGAGAIALARAQPDCQVLAVDINPQALQMTCVNARVERVKNVSPKLSSLLDNVEGGLDLIIANPPYMMDAQERAYRHGGGELGAGLSIQIVEQALGKLAPGGTLLLYTGVAMVQGQDPFHAQLQRLLDGSESTWEYQELDPDVFSEELRRPEYASVERIAAVLLTLTLN</sequence>
<dbReference type="PANTHER" id="PTHR18895">
    <property type="entry name" value="HEMK METHYLTRANSFERASE"/>
    <property type="match status" value="1"/>
</dbReference>
<feature type="domain" description="Methyltransferase small" evidence="4">
    <location>
        <begin position="147"/>
        <end position="262"/>
    </location>
</feature>
<keyword evidence="3" id="KW-0949">S-adenosyl-L-methionine</keyword>
<evidence type="ECO:0000313" key="5">
    <source>
        <dbReference type="EMBL" id="KAA0695945.1"/>
    </source>
</evidence>
<dbReference type="InterPro" id="IPR002052">
    <property type="entry name" value="DNA_methylase_N6_adenine_CS"/>
</dbReference>
<evidence type="ECO:0000256" key="2">
    <source>
        <dbReference type="ARBA" id="ARBA00022679"/>
    </source>
</evidence>
<accession>A0A7V7GV48</accession>
<name>A0A7V7GV48_9GAMM</name>
<evidence type="ECO:0000256" key="3">
    <source>
        <dbReference type="ARBA" id="ARBA00022691"/>
    </source>
</evidence>
<dbReference type="CDD" id="cd02440">
    <property type="entry name" value="AdoMet_MTases"/>
    <property type="match status" value="1"/>
</dbReference>
<dbReference type="AlphaFoldDB" id="A0A7V7GV48"/>
<reference evidence="5 6" key="1">
    <citation type="submission" date="2018-07" db="EMBL/GenBank/DDBJ databases">
        <title>Pseudomonas laoshanensis sp. nov., isolated from soil.</title>
        <authorList>
            <person name="Sun J."/>
            <person name="Yu L."/>
            <person name="Wang M."/>
            <person name="Zhang C."/>
        </authorList>
    </citation>
    <scope>NUCLEOTIDE SEQUENCE [LARGE SCALE GENOMIC DNA]</scope>
    <source>
        <strain evidence="5 6">Y22</strain>
    </source>
</reference>
<dbReference type="RefSeq" id="WP_149330945.1">
    <property type="nucleotide sequence ID" value="NZ_QOVF01000001.1"/>
</dbReference>
<dbReference type="PANTHER" id="PTHR18895:SF74">
    <property type="entry name" value="MTRF1L RELEASE FACTOR GLUTAMINE METHYLTRANSFERASE"/>
    <property type="match status" value="1"/>
</dbReference>
<dbReference type="GO" id="GO:0036009">
    <property type="term" value="F:protein-glutamine N-methyltransferase activity"/>
    <property type="evidence" value="ECO:0007669"/>
    <property type="project" value="TreeGrafter"/>
</dbReference>
<keyword evidence="2 5" id="KW-0808">Transferase</keyword>
<dbReference type="Gene3D" id="3.40.50.150">
    <property type="entry name" value="Vaccinia Virus protein VP39"/>
    <property type="match status" value="1"/>
</dbReference>
<dbReference type="OrthoDB" id="5383291at2"/>
<gene>
    <name evidence="5" type="ORF">DT594_00835</name>
</gene>
<dbReference type="InterPro" id="IPR007848">
    <property type="entry name" value="Small_mtfrase_dom"/>
</dbReference>
<keyword evidence="6" id="KW-1185">Reference proteome</keyword>
<dbReference type="SUPFAM" id="SSF53335">
    <property type="entry name" value="S-adenosyl-L-methionine-dependent methyltransferases"/>
    <property type="match status" value="1"/>
</dbReference>
<protein>
    <submittedName>
        <fullName evidence="5">Class I SAM-dependent methyltransferase</fullName>
    </submittedName>
</protein>
<comment type="caution">
    <text evidence="5">The sequence shown here is derived from an EMBL/GenBank/DDBJ whole genome shotgun (WGS) entry which is preliminary data.</text>
</comment>
<dbReference type="GO" id="GO:0032259">
    <property type="term" value="P:methylation"/>
    <property type="evidence" value="ECO:0007669"/>
    <property type="project" value="UniProtKB-KW"/>
</dbReference>
<evidence type="ECO:0000313" key="6">
    <source>
        <dbReference type="Proteomes" id="UP000463138"/>
    </source>
</evidence>
<dbReference type="InterPro" id="IPR029063">
    <property type="entry name" value="SAM-dependent_MTases_sf"/>
</dbReference>
<evidence type="ECO:0000256" key="1">
    <source>
        <dbReference type="ARBA" id="ARBA00022603"/>
    </source>
</evidence>
<evidence type="ECO:0000259" key="4">
    <source>
        <dbReference type="Pfam" id="PF05175"/>
    </source>
</evidence>
<dbReference type="Proteomes" id="UP000463138">
    <property type="component" value="Unassembled WGS sequence"/>
</dbReference>
<dbReference type="GO" id="GO:0003676">
    <property type="term" value="F:nucleic acid binding"/>
    <property type="evidence" value="ECO:0007669"/>
    <property type="project" value="InterPro"/>
</dbReference>
<keyword evidence="1 5" id="KW-0489">Methyltransferase</keyword>
<dbReference type="EMBL" id="QOVF01000001">
    <property type="protein sequence ID" value="KAA0695945.1"/>
    <property type="molecule type" value="Genomic_DNA"/>
</dbReference>
<dbReference type="PROSITE" id="PS00092">
    <property type="entry name" value="N6_MTASE"/>
    <property type="match status" value="1"/>
</dbReference>